<organism evidence="2 3">
    <name type="scientific">Portunus trituberculatus</name>
    <name type="common">Swimming crab</name>
    <name type="synonym">Neptunus trituberculatus</name>
    <dbReference type="NCBI Taxonomy" id="210409"/>
    <lineage>
        <taxon>Eukaryota</taxon>
        <taxon>Metazoa</taxon>
        <taxon>Ecdysozoa</taxon>
        <taxon>Arthropoda</taxon>
        <taxon>Crustacea</taxon>
        <taxon>Multicrustacea</taxon>
        <taxon>Malacostraca</taxon>
        <taxon>Eumalacostraca</taxon>
        <taxon>Eucarida</taxon>
        <taxon>Decapoda</taxon>
        <taxon>Pleocyemata</taxon>
        <taxon>Brachyura</taxon>
        <taxon>Eubrachyura</taxon>
        <taxon>Portunoidea</taxon>
        <taxon>Portunidae</taxon>
        <taxon>Portuninae</taxon>
        <taxon>Portunus</taxon>
    </lineage>
</organism>
<evidence type="ECO:0000256" key="1">
    <source>
        <dbReference type="SAM" id="MobiDB-lite"/>
    </source>
</evidence>
<evidence type="ECO:0000313" key="3">
    <source>
        <dbReference type="Proteomes" id="UP000324222"/>
    </source>
</evidence>
<comment type="caution">
    <text evidence="2">The sequence shown here is derived from an EMBL/GenBank/DDBJ whole genome shotgun (WGS) entry which is preliminary data.</text>
</comment>
<protein>
    <submittedName>
        <fullName evidence="2">Uncharacterized protein</fullName>
    </submittedName>
</protein>
<keyword evidence="3" id="KW-1185">Reference proteome</keyword>
<dbReference type="EMBL" id="VSRR010090506">
    <property type="protein sequence ID" value="MPC92221.1"/>
    <property type="molecule type" value="Genomic_DNA"/>
</dbReference>
<accession>A0A5B7J2Y4</accession>
<dbReference type="Proteomes" id="UP000324222">
    <property type="component" value="Unassembled WGS sequence"/>
</dbReference>
<name>A0A5B7J2Y4_PORTR</name>
<reference evidence="2 3" key="1">
    <citation type="submission" date="2019-05" db="EMBL/GenBank/DDBJ databases">
        <title>Another draft genome of Portunus trituberculatus and its Hox gene families provides insights of decapod evolution.</title>
        <authorList>
            <person name="Jeong J.-H."/>
            <person name="Song I."/>
            <person name="Kim S."/>
            <person name="Choi T."/>
            <person name="Kim D."/>
            <person name="Ryu S."/>
            <person name="Kim W."/>
        </authorList>
    </citation>
    <scope>NUCLEOTIDE SEQUENCE [LARGE SCALE GENOMIC DNA]</scope>
    <source>
        <tissue evidence="2">Muscle</tissue>
    </source>
</reference>
<dbReference type="AlphaFoldDB" id="A0A5B7J2Y4"/>
<sequence>MKQRGAQRLGTRNVVVLEGRTGLLLNQRLSPRTDSSTRSASTRAHLTDGVVGSRSDPAEDNGECPSDR</sequence>
<evidence type="ECO:0000313" key="2">
    <source>
        <dbReference type="EMBL" id="MPC92221.1"/>
    </source>
</evidence>
<feature type="compositionally biased region" description="Low complexity" evidence="1">
    <location>
        <begin position="30"/>
        <end position="43"/>
    </location>
</feature>
<gene>
    <name evidence="2" type="ORF">E2C01_087298</name>
</gene>
<feature type="region of interest" description="Disordered" evidence="1">
    <location>
        <begin position="23"/>
        <end position="68"/>
    </location>
</feature>
<proteinExistence type="predicted"/>